<dbReference type="RefSeq" id="WP_168146191.1">
    <property type="nucleotide sequence ID" value="NZ_JAAVXB010000001.1"/>
</dbReference>
<evidence type="ECO:0000313" key="3">
    <source>
        <dbReference type="Proteomes" id="UP000653472"/>
    </source>
</evidence>
<evidence type="ECO:0000313" key="2">
    <source>
        <dbReference type="EMBL" id="NKF20936.1"/>
    </source>
</evidence>
<keyword evidence="3" id="KW-1185">Reference proteome</keyword>
<comment type="caution">
    <text evidence="2">The sequence shown here is derived from an EMBL/GenBank/DDBJ whole genome shotgun (WGS) entry which is preliminary data.</text>
</comment>
<dbReference type="InterPro" id="IPR010093">
    <property type="entry name" value="SinI_DNA-bd"/>
</dbReference>
<name>A0A969W592_9GAMM</name>
<dbReference type="AlphaFoldDB" id="A0A969W592"/>
<dbReference type="Pfam" id="PF12728">
    <property type="entry name" value="HTH_17"/>
    <property type="match status" value="1"/>
</dbReference>
<feature type="domain" description="Helix-turn-helix" evidence="1">
    <location>
        <begin position="152"/>
        <end position="200"/>
    </location>
</feature>
<gene>
    <name evidence="2" type="ORF">G7Y82_01315</name>
</gene>
<dbReference type="EMBL" id="JAAVXB010000001">
    <property type="protein sequence ID" value="NKF20936.1"/>
    <property type="molecule type" value="Genomic_DNA"/>
</dbReference>
<accession>A0A969W592</accession>
<evidence type="ECO:0000259" key="1">
    <source>
        <dbReference type="Pfam" id="PF12728"/>
    </source>
</evidence>
<dbReference type="InterPro" id="IPR041657">
    <property type="entry name" value="HTH_17"/>
</dbReference>
<reference evidence="2" key="1">
    <citation type="submission" date="2020-03" db="EMBL/GenBank/DDBJ databases">
        <title>Solimonas marina sp. nov., isolated from deep seawater of the Pacific Ocean.</title>
        <authorList>
            <person name="Liu X."/>
            <person name="Lai Q."/>
            <person name="Sun F."/>
            <person name="Gai Y."/>
            <person name="Li G."/>
            <person name="Shao Z."/>
        </authorList>
    </citation>
    <scope>NUCLEOTIDE SEQUENCE</scope>
    <source>
        <strain evidence="2">C16B3</strain>
    </source>
</reference>
<dbReference type="Proteomes" id="UP000653472">
    <property type="component" value="Unassembled WGS sequence"/>
</dbReference>
<proteinExistence type="predicted"/>
<protein>
    <submittedName>
        <fullName evidence="2">Helix-turn-helix domain-containing protein</fullName>
    </submittedName>
</protein>
<organism evidence="2 3">
    <name type="scientific">Solimonas marina</name>
    <dbReference type="NCBI Taxonomy" id="2714601"/>
    <lineage>
        <taxon>Bacteria</taxon>
        <taxon>Pseudomonadati</taxon>
        <taxon>Pseudomonadota</taxon>
        <taxon>Gammaproteobacteria</taxon>
        <taxon>Nevskiales</taxon>
        <taxon>Nevskiaceae</taxon>
        <taxon>Solimonas</taxon>
    </lineage>
</organism>
<dbReference type="GO" id="GO:0003677">
    <property type="term" value="F:DNA binding"/>
    <property type="evidence" value="ECO:0007669"/>
    <property type="project" value="InterPro"/>
</dbReference>
<sequence length="222" mass="25027">MIGVRSAEKPPGLHRVVLALPFMCTTRADRRTQRADEAFRNGSAEIATCAEVFRLFRLLSKLTRPTNQGGKVMATENDPLMLPSEHDQEQAKLVQRHLAHLQQSDRCQLRLQAPSGEETVELPYAVVALLNRILTEMADGNAVTLVPVHAELTTSQAADLLNISRPHFVKLLESRAIPFTKVGSHRRIKAEDVLRYRQQRLERRGQVLEELTQEAEYLGLGY</sequence>
<dbReference type="NCBIfam" id="TIGR01764">
    <property type="entry name" value="excise"/>
    <property type="match status" value="1"/>
</dbReference>